<evidence type="ECO:0000256" key="4">
    <source>
        <dbReference type="ARBA" id="ARBA00022833"/>
    </source>
</evidence>
<dbReference type="CDD" id="cd07363">
    <property type="entry name" value="45_DOPA_Dioxygenase"/>
    <property type="match status" value="1"/>
</dbReference>
<protein>
    <submittedName>
        <fullName evidence="7">4,5-DOPA dioxygenase extradiol</fullName>
        <ecNumber evidence="7">1.13.11.29</ecNumber>
    </submittedName>
</protein>
<gene>
    <name evidence="7" type="primary">ygiD</name>
    <name evidence="7" type="ORF">FYJ60_06045</name>
</gene>
<feature type="domain" description="Extradiol ring-cleavage dioxygenase class III enzyme subunit B" evidence="6">
    <location>
        <begin position="29"/>
        <end position="242"/>
    </location>
</feature>
<dbReference type="GO" id="GO:0008270">
    <property type="term" value="F:zinc ion binding"/>
    <property type="evidence" value="ECO:0007669"/>
    <property type="project" value="InterPro"/>
</dbReference>
<dbReference type="SUPFAM" id="SSF53213">
    <property type="entry name" value="LigB-like"/>
    <property type="match status" value="1"/>
</dbReference>
<dbReference type="PANTHER" id="PTHR30096">
    <property type="entry name" value="4,5-DOPA DIOXYGENASE EXTRADIOL-LIKE PROTEIN"/>
    <property type="match status" value="1"/>
</dbReference>
<comment type="similarity">
    <text evidence="2">Belongs to the DODA-type extradiol aromatic ring-opening dioxygenase family.</text>
</comment>
<keyword evidence="3" id="KW-0479">Metal-binding</keyword>
<dbReference type="NCBIfam" id="NF007914">
    <property type="entry name" value="PRK10628.1"/>
    <property type="match status" value="1"/>
</dbReference>
<dbReference type="Proteomes" id="UP000466864">
    <property type="component" value="Unassembled WGS sequence"/>
</dbReference>
<evidence type="ECO:0000259" key="6">
    <source>
        <dbReference type="Pfam" id="PF02900"/>
    </source>
</evidence>
<evidence type="ECO:0000256" key="2">
    <source>
        <dbReference type="ARBA" id="ARBA00007581"/>
    </source>
</evidence>
<sequence>MNTEKNMPVLFVGHGSPMNAIEKSPAREGWKKMGKKFEKPGVILAVSAHWATEGTFVRTADTNRQIYDMYGFPEELYEVKYAPAGSPEYAGKVLNLLEGTAKPDNSWGIDHGVWSILCNMYPEADIPVVMISTDVGASPEQLFETGRKLQPLRAEGAMILASGNVVHNLRLVNWDMQDGYAWADSFDTAIRDAILSGNPSIPLGFRKIPDVQKAVPTIEHYAPLLVALGAISKTDSAAVFNEYRELGSMSMTSYMWE</sequence>
<dbReference type="Gene3D" id="3.40.830.10">
    <property type="entry name" value="LigB-like"/>
    <property type="match status" value="1"/>
</dbReference>
<name>A0A7X2P7V6_9FIRM</name>
<dbReference type="EC" id="1.13.11.29" evidence="7"/>
<dbReference type="PIRSF" id="PIRSF006157">
    <property type="entry name" value="Doxgns_DODA"/>
    <property type="match status" value="1"/>
</dbReference>
<keyword evidence="5 7" id="KW-0560">Oxidoreductase</keyword>
<dbReference type="Pfam" id="PF02900">
    <property type="entry name" value="LigB"/>
    <property type="match status" value="1"/>
</dbReference>
<comment type="caution">
    <text evidence="7">The sequence shown here is derived from an EMBL/GenBank/DDBJ whole genome shotgun (WGS) entry which is preliminary data.</text>
</comment>
<dbReference type="RefSeq" id="WP_154457778.1">
    <property type="nucleotide sequence ID" value="NZ_VUMV01000003.1"/>
</dbReference>
<dbReference type="EMBL" id="VUMV01000003">
    <property type="protein sequence ID" value="MST81874.1"/>
    <property type="molecule type" value="Genomic_DNA"/>
</dbReference>
<dbReference type="GO" id="GO:0050297">
    <property type="term" value="F:stizolobate synthase activity"/>
    <property type="evidence" value="ECO:0007669"/>
    <property type="project" value="UniProtKB-EC"/>
</dbReference>
<evidence type="ECO:0000313" key="7">
    <source>
        <dbReference type="EMBL" id="MST81874.1"/>
    </source>
</evidence>
<evidence type="ECO:0000256" key="5">
    <source>
        <dbReference type="ARBA" id="ARBA00023002"/>
    </source>
</evidence>
<dbReference type="AlphaFoldDB" id="A0A7X2P7V6"/>
<keyword evidence="7" id="KW-0223">Dioxygenase</keyword>
<proteinExistence type="inferred from homology"/>
<comment type="cofactor">
    <cofactor evidence="1">
        <name>Zn(2+)</name>
        <dbReference type="ChEBI" id="CHEBI:29105"/>
    </cofactor>
</comment>
<evidence type="ECO:0000256" key="3">
    <source>
        <dbReference type="ARBA" id="ARBA00022723"/>
    </source>
</evidence>
<accession>A0A7X2P7V6</accession>
<organism evidence="7 8">
    <name type="scientific">Bilifractor porci</name>
    <dbReference type="NCBI Taxonomy" id="2606636"/>
    <lineage>
        <taxon>Bacteria</taxon>
        <taxon>Bacillati</taxon>
        <taxon>Bacillota</taxon>
        <taxon>Clostridia</taxon>
        <taxon>Lachnospirales</taxon>
        <taxon>Lachnospiraceae</taxon>
        <taxon>Bilifractor</taxon>
    </lineage>
</organism>
<evidence type="ECO:0000256" key="1">
    <source>
        <dbReference type="ARBA" id="ARBA00001947"/>
    </source>
</evidence>
<evidence type="ECO:0000313" key="8">
    <source>
        <dbReference type="Proteomes" id="UP000466864"/>
    </source>
</evidence>
<dbReference type="InterPro" id="IPR004183">
    <property type="entry name" value="Xdiol_dOase_suB"/>
</dbReference>
<dbReference type="InterPro" id="IPR014436">
    <property type="entry name" value="Extradiol_dOase_DODA"/>
</dbReference>
<keyword evidence="4" id="KW-0862">Zinc</keyword>
<keyword evidence="8" id="KW-1185">Reference proteome</keyword>
<reference evidence="7 8" key="1">
    <citation type="submission" date="2019-08" db="EMBL/GenBank/DDBJ databases">
        <title>In-depth cultivation of the pig gut microbiome towards novel bacterial diversity and tailored functional studies.</title>
        <authorList>
            <person name="Wylensek D."/>
            <person name="Hitch T.C.A."/>
            <person name="Clavel T."/>
        </authorList>
    </citation>
    <scope>NUCLEOTIDE SEQUENCE [LARGE SCALE GENOMIC DNA]</scope>
    <source>
        <strain evidence="7 8">Oil+RF-744-WCA-WT-13</strain>
    </source>
</reference>
<dbReference type="GO" id="GO:0008198">
    <property type="term" value="F:ferrous iron binding"/>
    <property type="evidence" value="ECO:0007669"/>
    <property type="project" value="InterPro"/>
</dbReference>
<dbReference type="PANTHER" id="PTHR30096:SF0">
    <property type="entry name" value="4,5-DOPA DIOXYGENASE EXTRADIOL-LIKE PROTEIN"/>
    <property type="match status" value="1"/>
</dbReference>